<keyword evidence="8" id="KW-0784">Thiamine biosynthesis</keyword>
<keyword evidence="6" id="KW-0479">Metal-binding</keyword>
<comment type="similarity">
    <text evidence="3">Belongs to the NMT1/THI5 family.</text>
</comment>
<name>A0A5R9BBX4_9MICC</name>
<dbReference type="InterPro" id="IPR027939">
    <property type="entry name" value="NMT1/THI5"/>
</dbReference>
<comment type="caution">
    <text evidence="14">The sequence shown here is derived from an EMBL/GenBank/DDBJ whole genome shotgun (WGS) entry which is preliminary data.</text>
</comment>
<protein>
    <recommendedName>
        <fullName evidence="10">Thiamine pyrimidine synthase</fullName>
    </recommendedName>
</protein>
<keyword evidence="12" id="KW-0732">Signal</keyword>
<feature type="chain" id="PRO_5024360422" description="Thiamine pyrimidine synthase" evidence="12">
    <location>
        <begin position="35"/>
        <end position="353"/>
    </location>
</feature>
<dbReference type="OrthoDB" id="174578at2"/>
<dbReference type="PANTHER" id="PTHR31528">
    <property type="entry name" value="4-AMINO-5-HYDROXYMETHYL-2-METHYLPYRIMIDINE PHOSPHATE SYNTHASE THI11-RELATED"/>
    <property type="match status" value="1"/>
</dbReference>
<evidence type="ECO:0000259" key="13">
    <source>
        <dbReference type="Pfam" id="PF09084"/>
    </source>
</evidence>
<dbReference type="Proteomes" id="UP000310458">
    <property type="component" value="Unassembled WGS sequence"/>
</dbReference>
<comment type="subunit">
    <text evidence="4">Homodimer.</text>
</comment>
<organism evidence="14 15">
    <name type="scientific">Nesterenkonia salmonea</name>
    <dbReference type="NCBI Taxonomy" id="1804987"/>
    <lineage>
        <taxon>Bacteria</taxon>
        <taxon>Bacillati</taxon>
        <taxon>Actinomycetota</taxon>
        <taxon>Actinomycetes</taxon>
        <taxon>Micrococcales</taxon>
        <taxon>Micrococcaceae</taxon>
        <taxon>Nesterenkonia</taxon>
    </lineage>
</organism>
<evidence type="ECO:0000256" key="7">
    <source>
        <dbReference type="ARBA" id="ARBA00022898"/>
    </source>
</evidence>
<evidence type="ECO:0000256" key="11">
    <source>
        <dbReference type="ARBA" id="ARBA00048179"/>
    </source>
</evidence>
<evidence type="ECO:0000256" key="9">
    <source>
        <dbReference type="ARBA" id="ARBA00023004"/>
    </source>
</evidence>
<dbReference type="AlphaFoldDB" id="A0A5R9BBX4"/>
<evidence type="ECO:0000313" key="14">
    <source>
        <dbReference type="EMBL" id="TLP98153.1"/>
    </source>
</evidence>
<dbReference type="GO" id="GO:0046872">
    <property type="term" value="F:metal ion binding"/>
    <property type="evidence" value="ECO:0007669"/>
    <property type="project" value="UniProtKB-KW"/>
</dbReference>
<keyword evidence="7" id="KW-0663">Pyridoxal phosphate</keyword>
<sequence>MMSTTTHTTGSKKLAAAVAVAALAVTACGNEASADDADGDFGDLEVPLSWIKTAEFAGNYFAEDNGYYEEAGFESVNLISGGPSATPSATQLATGTGLAALSNPVDTGSFIEAEGDDVDIKIIGSVFQTNAFSIFSLADNPASEPDDLTEMTVGVAPNNEGVFYAFLDANDLDPDDVEVVTAGGDASGLITGEYDAYIGYATNQAISVELDGHDLEHMMLHENGLPFAAGSIITTQETIDSDRETLKAFLEATIRGWHDALEDDDEAARITVEDHGADQGLDMEHQVVTAERQAELIADEWTAEHGLLTMSDEAITDSIESVRLVGYDVPDDLFDLSLVEEVYEENPDLMEHP</sequence>
<evidence type="ECO:0000256" key="8">
    <source>
        <dbReference type="ARBA" id="ARBA00022977"/>
    </source>
</evidence>
<gene>
    <name evidence="14" type="ORF">FEF26_05860</name>
</gene>
<keyword evidence="5" id="KW-0808">Transferase</keyword>
<keyword evidence="9" id="KW-0408">Iron</keyword>
<comment type="pathway">
    <text evidence="2">Cofactor biosynthesis; thiamine diphosphate biosynthesis.</text>
</comment>
<dbReference type="PANTHER" id="PTHR31528:SF1">
    <property type="entry name" value="4-AMINO-5-HYDROXYMETHYL-2-METHYLPYRIMIDINE PHOSPHATE SYNTHASE THI11-RELATED"/>
    <property type="match status" value="1"/>
</dbReference>
<dbReference type="GO" id="GO:0016740">
    <property type="term" value="F:transferase activity"/>
    <property type="evidence" value="ECO:0007669"/>
    <property type="project" value="UniProtKB-KW"/>
</dbReference>
<comment type="catalytic activity">
    <reaction evidence="11">
        <text>N(6)-(pyridoxal phosphate)-L-lysyl-[4-amino-5-hydroxymethyl-2-methylpyrimidine phosphate synthase] + L-histidyl-[4-amino-5-hydroxymethyl-2-methylpyrimidine phosphate synthase] + 2 Fe(3+) + 4 H2O = L-lysyl-[4-amino-5-hydroxymethyl-2-methylpyrimidine phosphate synthase] + (2S)-2-amino-5-hydroxy-4-oxopentanoyl-[4-amino-5-hydroxymethyl-2-methylpyrimidine phosphate synthase] + 4-amino-2-methyl-5-(phosphooxymethyl)pyrimidine + 3-oxopropanoate + 2 Fe(2+) + 2 H(+)</text>
        <dbReference type="Rhea" id="RHEA:65756"/>
        <dbReference type="Rhea" id="RHEA-COMP:16892"/>
        <dbReference type="Rhea" id="RHEA-COMP:16893"/>
        <dbReference type="Rhea" id="RHEA-COMP:16894"/>
        <dbReference type="Rhea" id="RHEA-COMP:16895"/>
        <dbReference type="ChEBI" id="CHEBI:15377"/>
        <dbReference type="ChEBI" id="CHEBI:15378"/>
        <dbReference type="ChEBI" id="CHEBI:29033"/>
        <dbReference type="ChEBI" id="CHEBI:29034"/>
        <dbReference type="ChEBI" id="CHEBI:29969"/>
        <dbReference type="ChEBI" id="CHEBI:29979"/>
        <dbReference type="ChEBI" id="CHEBI:33190"/>
        <dbReference type="ChEBI" id="CHEBI:58354"/>
        <dbReference type="ChEBI" id="CHEBI:143915"/>
        <dbReference type="ChEBI" id="CHEBI:157692"/>
    </reaction>
    <physiologicalReaction direction="left-to-right" evidence="11">
        <dbReference type="Rhea" id="RHEA:65757"/>
    </physiologicalReaction>
</comment>
<dbReference type="InterPro" id="IPR015168">
    <property type="entry name" value="SsuA/THI5"/>
</dbReference>
<evidence type="ECO:0000256" key="12">
    <source>
        <dbReference type="SAM" id="SignalP"/>
    </source>
</evidence>
<dbReference type="Gene3D" id="3.40.190.10">
    <property type="entry name" value="Periplasmic binding protein-like II"/>
    <property type="match status" value="2"/>
</dbReference>
<evidence type="ECO:0000256" key="1">
    <source>
        <dbReference type="ARBA" id="ARBA00003469"/>
    </source>
</evidence>
<dbReference type="Pfam" id="PF09084">
    <property type="entry name" value="NMT1"/>
    <property type="match status" value="1"/>
</dbReference>
<evidence type="ECO:0000256" key="2">
    <source>
        <dbReference type="ARBA" id="ARBA00004948"/>
    </source>
</evidence>
<evidence type="ECO:0000256" key="3">
    <source>
        <dbReference type="ARBA" id="ARBA00009406"/>
    </source>
</evidence>
<keyword evidence="15" id="KW-1185">Reference proteome</keyword>
<accession>A0A5R9BBX4</accession>
<proteinExistence type="inferred from homology"/>
<evidence type="ECO:0000256" key="10">
    <source>
        <dbReference type="ARBA" id="ARBA00033171"/>
    </source>
</evidence>
<reference evidence="14 15" key="1">
    <citation type="submission" date="2019-05" db="EMBL/GenBank/DDBJ databases">
        <title>Nesterenkonia sp. GY074 isolated from the Southern Atlantic Ocean.</title>
        <authorList>
            <person name="Zhang G."/>
        </authorList>
    </citation>
    <scope>NUCLEOTIDE SEQUENCE [LARGE SCALE GENOMIC DNA]</scope>
    <source>
        <strain evidence="14 15">GY074</strain>
    </source>
</reference>
<comment type="function">
    <text evidence="1">Responsible for the formation of the pyrimidine heterocycle in the thiamine biosynthesis pathway. Catalyzes the formation of hydroxymethylpyrimidine phosphate (HMP-P) from histidine and pyridoxal phosphate (PLP). The protein uses PLP and the active site histidine to form HMP-P, generating an inactive enzyme. The enzyme can only undergo a single turnover, which suggests it is a suicide enzyme.</text>
</comment>
<feature type="domain" description="SsuA/THI5-like" evidence="13">
    <location>
        <begin position="55"/>
        <end position="267"/>
    </location>
</feature>
<evidence type="ECO:0000313" key="15">
    <source>
        <dbReference type="Proteomes" id="UP000310458"/>
    </source>
</evidence>
<dbReference type="GO" id="GO:0009228">
    <property type="term" value="P:thiamine biosynthetic process"/>
    <property type="evidence" value="ECO:0007669"/>
    <property type="project" value="UniProtKB-KW"/>
</dbReference>
<dbReference type="SUPFAM" id="SSF53850">
    <property type="entry name" value="Periplasmic binding protein-like II"/>
    <property type="match status" value="1"/>
</dbReference>
<evidence type="ECO:0000256" key="6">
    <source>
        <dbReference type="ARBA" id="ARBA00022723"/>
    </source>
</evidence>
<evidence type="ECO:0000256" key="5">
    <source>
        <dbReference type="ARBA" id="ARBA00022679"/>
    </source>
</evidence>
<dbReference type="EMBL" id="VAVZ01000012">
    <property type="protein sequence ID" value="TLP98153.1"/>
    <property type="molecule type" value="Genomic_DNA"/>
</dbReference>
<evidence type="ECO:0000256" key="4">
    <source>
        <dbReference type="ARBA" id="ARBA00011738"/>
    </source>
</evidence>
<feature type="signal peptide" evidence="12">
    <location>
        <begin position="1"/>
        <end position="34"/>
    </location>
</feature>